<dbReference type="InterPro" id="IPR006311">
    <property type="entry name" value="TAT_signal"/>
</dbReference>
<name>A0ABP8U974_9ACTN</name>
<reference evidence="3" key="1">
    <citation type="journal article" date="2019" name="Int. J. Syst. Evol. Microbiol.">
        <title>The Global Catalogue of Microorganisms (GCM) 10K type strain sequencing project: providing services to taxonomists for standard genome sequencing and annotation.</title>
        <authorList>
            <consortium name="The Broad Institute Genomics Platform"/>
            <consortium name="The Broad Institute Genome Sequencing Center for Infectious Disease"/>
            <person name="Wu L."/>
            <person name="Ma J."/>
        </authorList>
    </citation>
    <scope>NUCLEOTIDE SEQUENCE [LARGE SCALE GENOMIC DNA]</scope>
    <source>
        <strain evidence="3">JCM 17939</strain>
    </source>
</reference>
<organism evidence="2 3">
    <name type="scientific">Actinoallomurus vinaceus</name>
    <dbReference type="NCBI Taxonomy" id="1080074"/>
    <lineage>
        <taxon>Bacteria</taxon>
        <taxon>Bacillati</taxon>
        <taxon>Actinomycetota</taxon>
        <taxon>Actinomycetes</taxon>
        <taxon>Streptosporangiales</taxon>
        <taxon>Thermomonosporaceae</taxon>
        <taxon>Actinoallomurus</taxon>
    </lineage>
</organism>
<dbReference type="Proteomes" id="UP001501442">
    <property type="component" value="Unassembled WGS sequence"/>
</dbReference>
<protein>
    <submittedName>
        <fullName evidence="2">Uncharacterized protein</fullName>
    </submittedName>
</protein>
<keyword evidence="1" id="KW-0732">Signal</keyword>
<feature type="chain" id="PRO_5046100079" evidence="1">
    <location>
        <begin position="32"/>
        <end position="134"/>
    </location>
</feature>
<proteinExistence type="predicted"/>
<keyword evidence="3" id="KW-1185">Reference proteome</keyword>
<gene>
    <name evidence="2" type="ORF">GCM10023196_024930</name>
</gene>
<feature type="signal peptide" evidence="1">
    <location>
        <begin position="1"/>
        <end position="31"/>
    </location>
</feature>
<dbReference type="EMBL" id="BAABHK010000003">
    <property type="protein sequence ID" value="GAA4624509.1"/>
    <property type="molecule type" value="Genomic_DNA"/>
</dbReference>
<comment type="caution">
    <text evidence="2">The sequence shown here is derived from an EMBL/GenBank/DDBJ whole genome shotgun (WGS) entry which is preliminary data.</text>
</comment>
<sequence>MTTRGRMLRTLTAGAVAATALTVGTALPASATTSNFYDFFSGDYYGFSREYHKTTSPKNIWLRVTYLKKQKPGGNAYVRVVKCNAARTPLGSWKYNLKVGGNYRLTTKTIKKGTCFQIELGQGYGGTIKGKLSY</sequence>
<evidence type="ECO:0000313" key="2">
    <source>
        <dbReference type="EMBL" id="GAA4624509.1"/>
    </source>
</evidence>
<dbReference type="PROSITE" id="PS51318">
    <property type="entry name" value="TAT"/>
    <property type="match status" value="1"/>
</dbReference>
<evidence type="ECO:0000313" key="3">
    <source>
        <dbReference type="Proteomes" id="UP001501442"/>
    </source>
</evidence>
<accession>A0ABP8U974</accession>
<evidence type="ECO:0000256" key="1">
    <source>
        <dbReference type="SAM" id="SignalP"/>
    </source>
</evidence>